<keyword evidence="9" id="KW-1133">Transmembrane helix</keyword>
<dbReference type="Pfam" id="PF02518">
    <property type="entry name" value="HATPase_c"/>
    <property type="match status" value="1"/>
</dbReference>
<comment type="caution">
    <text evidence="11">The sequence shown here is derived from an EMBL/GenBank/DDBJ whole genome shotgun (WGS) entry which is preliminary data.</text>
</comment>
<accession>A0A8H1QNL0</accession>
<dbReference type="PANTHER" id="PTHR24421:SF10">
    <property type="entry name" value="NITRATE_NITRITE SENSOR PROTEIN NARQ"/>
    <property type="match status" value="1"/>
</dbReference>
<keyword evidence="5" id="KW-0547">Nucleotide-binding</keyword>
<evidence type="ECO:0000259" key="10">
    <source>
        <dbReference type="SMART" id="SM00387"/>
    </source>
</evidence>
<evidence type="ECO:0000313" key="12">
    <source>
        <dbReference type="Proteomes" id="UP000298111"/>
    </source>
</evidence>
<keyword evidence="3" id="KW-0597">Phosphoprotein</keyword>
<dbReference type="InterPro" id="IPR036890">
    <property type="entry name" value="HATPase_C_sf"/>
</dbReference>
<dbReference type="RefSeq" id="WP_016470407.1">
    <property type="nucleotide sequence ID" value="NZ_BBQG01000008.1"/>
</dbReference>
<comment type="catalytic activity">
    <reaction evidence="1">
        <text>ATP + protein L-histidine = ADP + protein N-phospho-L-histidine.</text>
        <dbReference type="EC" id="2.7.13.3"/>
    </reaction>
</comment>
<keyword evidence="8" id="KW-0902">Two-component regulatory system</keyword>
<dbReference type="InterPro" id="IPR011712">
    <property type="entry name" value="Sig_transdc_His_kin_sub3_dim/P"/>
</dbReference>
<keyword evidence="6 11" id="KW-0418">Kinase</keyword>
<dbReference type="GeneID" id="75180774"/>
<dbReference type="Gene3D" id="3.30.565.10">
    <property type="entry name" value="Histidine kinase-like ATPase, C-terminal domain"/>
    <property type="match status" value="1"/>
</dbReference>
<keyword evidence="9" id="KW-0812">Transmembrane</keyword>
<dbReference type="AlphaFoldDB" id="A0A8H1QNL0"/>
<evidence type="ECO:0000256" key="3">
    <source>
        <dbReference type="ARBA" id="ARBA00022553"/>
    </source>
</evidence>
<proteinExistence type="predicted"/>
<dbReference type="GO" id="GO:0046983">
    <property type="term" value="F:protein dimerization activity"/>
    <property type="evidence" value="ECO:0007669"/>
    <property type="project" value="InterPro"/>
</dbReference>
<name>A0A8H1QNL0_9ACTN</name>
<dbReference type="PANTHER" id="PTHR24421">
    <property type="entry name" value="NITRATE/NITRITE SENSOR PROTEIN NARX-RELATED"/>
    <property type="match status" value="1"/>
</dbReference>
<dbReference type="GO" id="GO:0005524">
    <property type="term" value="F:ATP binding"/>
    <property type="evidence" value="ECO:0007669"/>
    <property type="project" value="UniProtKB-KW"/>
</dbReference>
<feature type="transmembrane region" description="Helical" evidence="9">
    <location>
        <begin position="138"/>
        <end position="164"/>
    </location>
</feature>
<feature type="transmembrane region" description="Helical" evidence="9">
    <location>
        <begin position="170"/>
        <end position="188"/>
    </location>
</feature>
<dbReference type="EMBL" id="RCIY01000069">
    <property type="protein sequence ID" value="TGG80443.1"/>
    <property type="molecule type" value="Genomic_DNA"/>
</dbReference>
<evidence type="ECO:0000256" key="8">
    <source>
        <dbReference type="ARBA" id="ARBA00023012"/>
    </source>
</evidence>
<dbReference type="Proteomes" id="UP000298111">
    <property type="component" value="Unassembled WGS sequence"/>
</dbReference>
<feature type="transmembrane region" description="Helical" evidence="9">
    <location>
        <begin position="48"/>
        <end position="65"/>
    </location>
</feature>
<evidence type="ECO:0000256" key="9">
    <source>
        <dbReference type="SAM" id="Phobius"/>
    </source>
</evidence>
<evidence type="ECO:0000256" key="2">
    <source>
        <dbReference type="ARBA" id="ARBA00012438"/>
    </source>
</evidence>
<evidence type="ECO:0000313" key="11">
    <source>
        <dbReference type="EMBL" id="TGG80443.1"/>
    </source>
</evidence>
<dbReference type="GO" id="GO:0016020">
    <property type="term" value="C:membrane"/>
    <property type="evidence" value="ECO:0007669"/>
    <property type="project" value="InterPro"/>
</dbReference>
<gene>
    <name evidence="11" type="ORF">D8771_21840</name>
</gene>
<evidence type="ECO:0000256" key="5">
    <source>
        <dbReference type="ARBA" id="ARBA00022741"/>
    </source>
</evidence>
<keyword evidence="9" id="KW-0472">Membrane</keyword>
<dbReference type="CDD" id="cd16917">
    <property type="entry name" value="HATPase_UhpB-NarQ-NarX-like"/>
    <property type="match status" value="1"/>
</dbReference>
<keyword evidence="7" id="KW-0067">ATP-binding</keyword>
<sequence>MRQSDAWPVRVGVGFVRACAVALVSMLVPGVWAAAVALGIRWGASNPWSWPAPLVLVCVGTLALSRPVCRAVRLLVARWTATVVPDGYRQAGPVTQMSTGYWWNGFGYERTRRDAVLDQKWRVRWADPAVWRDVRFTLVVPFTAGLAAAVPPAAVAAAACAFVSSGPAAWSVGVLGLVVAAVAAPYAWRPVEPVAVRFLGPSAAMRLAGRVEELTAQRADTTVAQAAEIRRIGRDLHDGAQARLIALGLSLSTVEKLMETHPEQARALLRDARAGAATSLAELRELVRGIAPPVLSERGLVDAVRALALDVPLRVTVRADAPLHAEPPIESALYFGVAELLANAAKHARATSADVSLFRDGGGLVVEVEDDGRGGAGERSGGGLHGLRRRLAVFDGSLEVTSPPGGPTRVRMTVPCESL</sequence>
<dbReference type="Gene3D" id="1.20.5.1930">
    <property type="match status" value="1"/>
</dbReference>
<evidence type="ECO:0000256" key="7">
    <source>
        <dbReference type="ARBA" id="ARBA00022840"/>
    </source>
</evidence>
<feature type="domain" description="Histidine kinase/HSP90-like ATPase" evidence="10">
    <location>
        <begin position="328"/>
        <end position="418"/>
    </location>
</feature>
<evidence type="ECO:0000256" key="6">
    <source>
        <dbReference type="ARBA" id="ARBA00022777"/>
    </source>
</evidence>
<dbReference type="EC" id="2.7.13.3" evidence="2"/>
<dbReference type="GO" id="GO:0000155">
    <property type="term" value="F:phosphorelay sensor kinase activity"/>
    <property type="evidence" value="ECO:0007669"/>
    <property type="project" value="InterPro"/>
</dbReference>
<dbReference type="InterPro" id="IPR050482">
    <property type="entry name" value="Sensor_HK_TwoCompSys"/>
</dbReference>
<reference evidence="11 12" key="1">
    <citation type="submission" date="2018-10" db="EMBL/GenBank/DDBJ databases">
        <title>Isolation of pseudouridimycin from Streptomyces albus DSM 40763.</title>
        <authorList>
            <person name="Rosenqvist P."/>
            <person name="Metsae-Ketelae M."/>
            <person name="Virta P."/>
        </authorList>
    </citation>
    <scope>NUCLEOTIDE SEQUENCE [LARGE SCALE GENOMIC DNA]</scope>
    <source>
        <strain evidence="11 12">DSM 40763</strain>
    </source>
</reference>
<evidence type="ECO:0000256" key="1">
    <source>
        <dbReference type="ARBA" id="ARBA00000085"/>
    </source>
</evidence>
<evidence type="ECO:0000256" key="4">
    <source>
        <dbReference type="ARBA" id="ARBA00022679"/>
    </source>
</evidence>
<feature type="transmembrane region" description="Helical" evidence="9">
    <location>
        <begin position="20"/>
        <end position="42"/>
    </location>
</feature>
<dbReference type="Pfam" id="PF07730">
    <property type="entry name" value="HisKA_3"/>
    <property type="match status" value="1"/>
</dbReference>
<dbReference type="SUPFAM" id="SSF55874">
    <property type="entry name" value="ATPase domain of HSP90 chaperone/DNA topoisomerase II/histidine kinase"/>
    <property type="match status" value="1"/>
</dbReference>
<protein>
    <recommendedName>
        <fullName evidence="2">histidine kinase</fullName>
        <ecNumber evidence="2">2.7.13.3</ecNumber>
    </recommendedName>
</protein>
<keyword evidence="4" id="KW-0808">Transferase</keyword>
<dbReference type="SMART" id="SM00387">
    <property type="entry name" value="HATPase_c"/>
    <property type="match status" value="1"/>
</dbReference>
<dbReference type="InterPro" id="IPR003594">
    <property type="entry name" value="HATPase_dom"/>
</dbReference>
<organism evidence="11 12">
    <name type="scientific">Streptomyces albus</name>
    <dbReference type="NCBI Taxonomy" id="1888"/>
    <lineage>
        <taxon>Bacteria</taxon>
        <taxon>Bacillati</taxon>
        <taxon>Actinomycetota</taxon>
        <taxon>Actinomycetes</taxon>
        <taxon>Kitasatosporales</taxon>
        <taxon>Streptomycetaceae</taxon>
        <taxon>Streptomyces</taxon>
    </lineage>
</organism>